<dbReference type="Proteomes" id="UP000075243">
    <property type="component" value="Chromosome 8"/>
</dbReference>
<evidence type="ECO:0000256" key="5">
    <source>
        <dbReference type="ARBA" id="ARBA00023136"/>
    </source>
</evidence>
<dbReference type="PANTHER" id="PTHR31210:SF47">
    <property type="entry name" value="OS07G0564800 PROTEIN"/>
    <property type="match status" value="1"/>
</dbReference>
<comment type="function">
    <text evidence="1 7">Probably involved in membrane trafficking.</text>
</comment>
<feature type="transmembrane region" description="Helical" evidence="7">
    <location>
        <begin position="567"/>
        <end position="588"/>
    </location>
</feature>
<evidence type="ECO:0000256" key="3">
    <source>
        <dbReference type="ARBA" id="ARBA00022692"/>
    </source>
</evidence>
<evidence type="ECO:0000256" key="2">
    <source>
        <dbReference type="ARBA" id="ARBA00010482"/>
    </source>
</evidence>
<evidence type="ECO:0000256" key="1">
    <source>
        <dbReference type="ARBA" id="ARBA00004003"/>
    </source>
</evidence>
<keyword evidence="7" id="KW-1003">Cell membrane</keyword>
<evidence type="ECO:0000313" key="10">
    <source>
        <dbReference type="Proteomes" id="UP000075243"/>
    </source>
</evidence>
<dbReference type="GO" id="GO:0030658">
    <property type="term" value="C:transport vesicle membrane"/>
    <property type="evidence" value="ECO:0007669"/>
    <property type="project" value="UniProtKB-SubCell"/>
</dbReference>
<dbReference type="OMA" id="RSKANVY"/>
<name>A0A151T7K8_CAJCA</name>
<evidence type="ECO:0000313" key="9">
    <source>
        <dbReference type="EMBL" id="KYP63017.1"/>
    </source>
</evidence>
<dbReference type="AlphaFoldDB" id="A0A151T7K8"/>
<dbReference type="Pfam" id="PF04144">
    <property type="entry name" value="SCAMP"/>
    <property type="match status" value="1"/>
</dbReference>
<dbReference type="GO" id="GO:0015031">
    <property type="term" value="P:protein transport"/>
    <property type="evidence" value="ECO:0007669"/>
    <property type="project" value="InterPro"/>
</dbReference>
<evidence type="ECO:0000256" key="8">
    <source>
        <dbReference type="SAM" id="Coils"/>
    </source>
</evidence>
<dbReference type="EMBL" id="CM003610">
    <property type="protein sequence ID" value="KYP63017.1"/>
    <property type="molecule type" value="Genomic_DNA"/>
</dbReference>
<comment type="similarity">
    <text evidence="2 7">Belongs to the SCAMP family.</text>
</comment>
<evidence type="ECO:0000256" key="6">
    <source>
        <dbReference type="ARBA" id="ARBA00023329"/>
    </source>
</evidence>
<dbReference type="GO" id="GO:0005886">
    <property type="term" value="C:plasma membrane"/>
    <property type="evidence" value="ECO:0007669"/>
    <property type="project" value="UniProtKB-SubCell"/>
</dbReference>
<keyword evidence="7" id="KW-0813">Transport</keyword>
<sequence>MTSIKSLRWLMRKKSGLSDGGKSSFKMKQLPFMAVLCTVMLFIVYRTTKYQYHQEEIDKRWSFWGEPKAYPVTSWKLKGLPRGIIHADSDLELRPLWSRSSSRSKANVYSNRNLLAVPVGIKQKQNVDAMVRKFLPENFTIILFHYDGNVDGWWNLDWSSKAIHIVARNQTKWWFAKRFLHPDIVSIYDYIFLWDEDLGVEHFSPSRYVKIIKQEGLEISQPALDPNSTEIHHRITIRARTKKFHRRVYERRGSTRCSDSSEGPPCTGFVEGMAPVFSRSAWYCTWHLIQNDLVHGWGVDMKLGYLSLVRSMSFFQGDRTKNVGVVDSEYVFHKGIQTLGGSGHGMTKVSKLQKTTTRQSGTGIDVRTEEPAVRGKTSSQSNFSGGAFYTTNPGSVAPATNSRLSPLNPEPVDYNYGFGATVDIPLDPSTDLKKKEKELQAKEAELRRREQEVRRKEEAAERAGIVLEEKNWPPFFPIIHHDIANEIPIHLQRLQYVAFTSLLGLVLCLTWNIIAVTSAWIKGEGVKIWFLSVIYFIAGIPGAYVLWYRPLYRAFRTDSALNFGWFFLFYLLHLGFCILAAVAPPIVFKGKSLTGILSAIDVVGDHAVIGIFYFIGFGLFCVETLISVWVIQQVYMYFRGSGKAAEMKREAARGAMRAAI</sequence>
<protein>
    <recommendedName>
        <fullName evidence="7">Secretory carrier-associated membrane protein</fullName>
        <shortName evidence="7">Secretory carrier membrane protein</shortName>
    </recommendedName>
</protein>
<keyword evidence="8" id="KW-0175">Coiled coil</keyword>
<evidence type="ECO:0000256" key="4">
    <source>
        <dbReference type="ARBA" id="ARBA00022989"/>
    </source>
</evidence>
<feature type="coiled-coil region" evidence="8">
    <location>
        <begin position="429"/>
        <end position="463"/>
    </location>
</feature>
<feature type="transmembrane region" description="Helical" evidence="7">
    <location>
        <begin position="528"/>
        <end position="547"/>
    </location>
</feature>
<evidence type="ECO:0000256" key="7">
    <source>
        <dbReference type="RuleBase" id="RU363122"/>
    </source>
</evidence>
<keyword evidence="6 7" id="KW-0968">Cytoplasmic vesicle</keyword>
<feature type="transmembrane region" description="Helical" evidence="7">
    <location>
        <begin position="496"/>
        <end position="521"/>
    </location>
</feature>
<dbReference type="InterPro" id="IPR007273">
    <property type="entry name" value="SCAMP"/>
</dbReference>
<proteinExistence type="inferred from homology"/>
<reference evidence="9 10" key="1">
    <citation type="journal article" date="2012" name="Nat. Biotechnol.">
        <title>Draft genome sequence of pigeonpea (Cajanus cajan), an orphan legume crop of resource-poor farmers.</title>
        <authorList>
            <person name="Varshney R.K."/>
            <person name="Chen W."/>
            <person name="Li Y."/>
            <person name="Bharti A.K."/>
            <person name="Saxena R.K."/>
            <person name="Schlueter J.A."/>
            <person name="Donoghue M.T."/>
            <person name="Azam S."/>
            <person name="Fan G."/>
            <person name="Whaley A.M."/>
            <person name="Farmer A.D."/>
            <person name="Sheridan J."/>
            <person name="Iwata A."/>
            <person name="Tuteja R."/>
            <person name="Penmetsa R.V."/>
            <person name="Wu W."/>
            <person name="Upadhyaya H.D."/>
            <person name="Yang S.P."/>
            <person name="Shah T."/>
            <person name="Saxena K.B."/>
            <person name="Michael T."/>
            <person name="McCombie W.R."/>
            <person name="Yang B."/>
            <person name="Zhang G."/>
            <person name="Yang H."/>
            <person name="Wang J."/>
            <person name="Spillane C."/>
            <person name="Cook D.R."/>
            <person name="May G.D."/>
            <person name="Xu X."/>
            <person name="Jackson S.A."/>
        </authorList>
    </citation>
    <scope>NUCLEOTIDE SEQUENCE [LARGE SCALE GENOMIC DNA]</scope>
    <source>
        <strain evidence="10">cv. Asha</strain>
    </source>
</reference>
<dbReference type="Pfam" id="PF05212">
    <property type="entry name" value="DUF707"/>
    <property type="match status" value="1"/>
</dbReference>
<organism evidence="9 10">
    <name type="scientific">Cajanus cajan</name>
    <name type="common">Pigeon pea</name>
    <name type="synonym">Cajanus indicus</name>
    <dbReference type="NCBI Taxonomy" id="3821"/>
    <lineage>
        <taxon>Eukaryota</taxon>
        <taxon>Viridiplantae</taxon>
        <taxon>Streptophyta</taxon>
        <taxon>Embryophyta</taxon>
        <taxon>Tracheophyta</taxon>
        <taxon>Spermatophyta</taxon>
        <taxon>Magnoliopsida</taxon>
        <taxon>eudicotyledons</taxon>
        <taxon>Gunneridae</taxon>
        <taxon>Pentapetalae</taxon>
        <taxon>rosids</taxon>
        <taxon>fabids</taxon>
        <taxon>Fabales</taxon>
        <taxon>Fabaceae</taxon>
        <taxon>Papilionoideae</taxon>
        <taxon>50 kb inversion clade</taxon>
        <taxon>NPAAA clade</taxon>
        <taxon>indigoferoid/millettioid clade</taxon>
        <taxon>Phaseoleae</taxon>
        <taxon>Cajanus</taxon>
    </lineage>
</organism>
<gene>
    <name evidence="9" type="ORF">KK1_017579</name>
</gene>
<dbReference type="Gramene" id="C.cajan_17073.t">
    <property type="protein sequence ID" value="C.cajan_17073.t"/>
    <property type="gene ID" value="C.cajan_17073"/>
</dbReference>
<keyword evidence="5 7" id="KW-0472">Membrane</keyword>
<feature type="transmembrane region" description="Helical" evidence="7">
    <location>
        <begin position="608"/>
        <end position="631"/>
    </location>
</feature>
<keyword evidence="4 7" id="KW-1133">Transmembrane helix</keyword>
<dbReference type="PANTHER" id="PTHR31210">
    <property type="entry name" value="OS06G0731900 PROTEIN"/>
    <property type="match status" value="1"/>
</dbReference>
<keyword evidence="3 7" id="KW-0812">Transmembrane</keyword>
<keyword evidence="10" id="KW-1185">Reference proteome</keyword>
<dbReference type="InterPro" id="IPR007877">
    <property type="entry name" value="DUF707"/>
</dbReference>
<accession>A0A151T7K8</accession>
<comment type="subcellular location">
    <subcellularLocation>
        <location evidence="7">Cell membrane</location>
        <topology evidence="7">Multi-pass membrane protein</topology>
    </subcellularLocation>
    <subcellularLocation>
        <location evidence="7">Cytoplasmic vesicle</location>
        <location evidence="7">Secretory vesicle membrane</location>
        <topology evidence="7">Multi-pass membrane protein</topology>
    </subcellularLocation>
</comment>